<dbReference type="EMBL" id="ASPP01012309">
    <property type="protein sequence ID" value="ETO20730.1"/>
    <property type="molecule type" value="Genomic_DNA"/>
</dbReference>
<reference evidence="6 7" key="1">
    <citation type="journal article" date="2013" name="Curr. Biol.">
        <title>The Genome of the Foraminiferan Reticulomyxa filosa.</title>
        <authorList>
            <person name="Glockner G."/>
            <person name="Hulsmann N."/>
            <person name="Schleicher M."/>
            <person name="Noegel A.A."/>
            <person name="Eichinger L."/>
            <person name="Gallinger C."/>
            <person name="Pawlowski J."/>
            <person name="Sierra R."/>
            <person name="Euteneuer U."/>
            <person name="Pillet L."/>
            <person name="Moustafa A."/>
            <person name="Platzer M."/>
            <person name="Groth M."/>
            <person name="Szafranski K."/>
            <person name="Schliwa M."/>
        </authorList>
    </citation>
    <scope>NUCLEOTIDE SEQUENCE [LARGE SCALE GENOMIC DNA]</scope>
</reference>
<evidence type="ECO:0000256" key="2">
    <source>
        <dbReference type="ARBA" id="ARBA00022741"/>
    </source>
</evidence>
<dbReference type="OMA" id="HVANHTC"/>
<dbReference type="GO" id="GO:0005615">
    <property type="term" value="C:extracellular space"/>
    <property type="evidence" value="ECO:0007669"/>
    <property type="project" value="TreeGrafter"/>
</dbReference>
<dbReference type="AlphaFoldDB" id="X6N375"/>
<dbReference type="PANTHER" id="PTHR11547:SF38">
    <property type="entry name" value="ARGININE KINASE 1-RELATED"/>
    <property type="match status" value="1"/>
</dbReference>
<keyword evidence="4" id="KW-0067">ATP-binding</keyword>
<keyword evidence="3" id="KW-0418">Kinase</keyword>
<comment type="caution">
    <text evidence="6">The sequence shown here is derived from an EMBL/GenBank/DDBJ whole genome shotgun (WGS) entry which is preliminary data.</text>
</comment>
<dbReference type="InterPro" id="IPR022414">
    <property type="entry name" value="ATP-guanido_PTrfase_cat"/>
</dbReference>
<feature type="non-terminal residue" evidence="6">
    <location>
        <position position="1"/>
    </location>
</feature>
<organism evidence="6 7">
    <name type="scientific">Reticulomyxa filosa</name>
    <dbReference type="NCBI Taxonomy" id="46433"/>
    <lineage>
        <taxon>Eukaryota</taxon>
        <taxon>Sar</taxon>
        <taxon>Rhizaria</taxon>
        <taxon>Retaria</taxon>
        <taxon>Foraminifera</taxon>
        <taxon>Monothalamids</taxon>
        <taxon>Reticulomyxidae</taxon>
        <taxon>Reticulomyxa</taxon>
    </lineage>
</organism>
<dbReference type="Pfam" id="PF00217">
    <property type="entry name" value="ATP-gua_Ptrans"/>
    <property type="match status" value="1"/>
</dbReference>
<protein>
    <recommendedName>
        <fullName evidence="5">Phosphagen kinase C-terminal domain-containing protein</fullName>
    </recommendedName>
</protein>
<dbReference type="InterPro" id="IPR014746">
    <property type="entry name" value="Gln_synth/guanido_kin_cat_dom"/>
</dbReference>
<proteinExistence type="predicted"/>
<keyword evidence="7" id="KW-1185">Reference proteome</keyword>
<dbReference type="OrthoDB" id="432281at2759"/>
<keyword evidence="2" id="KW-0547">Nucleotide-binding</keyword>
<name>X6N375_RETFI</name>
<feature type="domain" description="Phosphagen kinase C-terminal" evidence="5">
    <location>
        <begin position="2"/>
        <end position="161"/>
    </location>
</feature>
<accession>X6N375</accession>
<dbReference type="InterPro" id="IPR000749">
    <property type="entry name" value="ATP-guanido_PTrfase"/>
</dbReference>
<evidence type="ECO:0000256" key="3">
    <source>
        <dbReference type="ARBA" id="ARBA00022777"/>
    </source>
</evidence>
<evidence type="ECO:0000313" key="6">
    <source>
        <dbReference type="EMBL" id="ETO20730.1"/>
    </source>
</evidence>
<evidence type="ECO:0000259" key="5">
    <source>
        <dbReference type="Pfam" id="PF00217"/>
    </source>
</evidence>
<dbReference type="GO" id="GO:0004111">
    <property type="term" value="F:creatine kinase activity"/>
    <property type="evidence" value="ECO:0007669"/>
    <property type="project" value="InterPro"/>
</dbReference>
<evidence type="ECO:0000256" key="1">
    <source>
        <dbReference type="ARBA" id="ARBA00022679"/>
    </source>
</evidence>
<dbReference type="GO" id="GO:0046314">
    <property type="term" value="P:phosphocreatine biosynthetic process"/>
    <property type="evidence" value="ECO:0007669"/>
    <property type="project" value="InterPro"/>
</dbReference>
<dbReference type="GO" id="GO:0005524">
    <property type="term" value="F:ATP binding"/>
    <property type="evidence" value="ECO:0007669"/>
    <property type="project" value="UniProtKB-KW"/>
</dbReference>
<dbReference type="Proteomes" id="UP000023152">
    <property type="component" value="Unassembled WGS sequence"/>
</dbReference>
<evidence type="ECO:0000313" key="7">
    <source>
        <dbReference type="Proteomes" id="UP000023152"/>
    </source>
</evidence>
<dbReference type="PANTHER" id="PTHR11547">
    <property type="entry name" value="ARGININE OR CREATINE KINASE"/>
    <property type="match status" value="1"/>
</dbReference>
<sequence length="181" mass="20888">VEKMLSSILSTNKGIWNGRYQSYQTIDPKKLPWLISCDQIFPKPDTPGLVLAGYARDWPESRGFFVNAHNNLHIWVNYLEHVHILSVERNVHVVRCLQRALEAEKALEDAIQSYQRDFLQRHVPKLSEAKKKDDETKFSTGFVCHDKIGYMTSSPQFFGTGQGLVLFEARLHVANHTCFVW</sequence>
<evidence type="ECO:0000256" key="4">
    <source>
        <dbReference type="ARBA" id="ARBA00022840"/>
    </source>
</evidence>
<gene>
    <name evidence="6" type="ORF">RFI_16490</name>
</gene>
<dbReference type="Gene3D" id="3.30.590.10">
    <property type="entry name" value="Glutamine synthetase/guanido kinase, catalytic domain"/>
    <property type="match status" value="1"/>
</dbReference>
<keyword evidence="1" id="KW-0808">Transferase</keyword>
<dbReference type="SUPFAM" id="SSF55931">
    <property type="entry name" value="Glutamine synthetase/guanido kinase"/>
    <property type="match status" value="1"/>
</dbReference>